<dbReference type="Pfam" id="PF02518">
    <property type="entry name" value="HATPase_c"/>
    <property type="match status" value="1"/>
</dbReference>
<comment type="catalytic activity">
    <reaction evidence="1">
        <text>ATP + protein L-histidine = ADP + protein N-phospho-L-histidine.</text>
        <dbReference type="EC" id="2.7.13.3"/>
    </reaction>
</comment>
<evidence type="ECO:0000313" key="11">
    <source>
        <dbReference type="EMBL" id="MEL4893241.1"/>
    </source>
</evidence>
<keyword evidence="3" id="KW-0597">Phosphoprotein</keyword>
<evidence type="ECO:0000256" key="2">
    <source>
        <dbReference type="ARBA" id="ARBA00012438"/>
    </source>
</evidence>
<protein>
    <recommendedName>
        <fullName evidence="2">histidine kinase</fullName>
        <ecNumber evidence="2">2.7.13.3</ecNumber>
    </recommendedName>
</protein>
<evidence type="ECO:0000256" key="9">
    <source>
        <dbReference type="SAM" id="Phobius"/>
    </source>
</evidence>
<dbReference type="PRINTS" id="PR00344">
    <property type="entry name" value="BCTRLSENSOR"/>
</dbReference>
<keyword evidence="4" id="KW-0808">Transferase</keyword>
<reference evidence="11 12" key="1">
    <citation type="journal article" date="2024" name="FEMS Microbiol. Lett.">
        <title>Xanthomonas protegens sp. nov., a novel rice seed-associated bacterium, provides in vivo protection against X. oryzae pv. oryzae, the bacterial leaf blight pathogen.</title>
        <authorList>
            <person name="Rana R."/>
            <person name="Sharma A."/>
            <person name="Madhavan V.N."/>
            <person name="Korpole S."/>
            <person name="Sonti R.V."/>
            <person name="Patel H.K."/>
            <person name="Patil P.B."/>
        </authorList>
    </citation>
    <scope>NUCLEOTIDE SEQUENCE [LARGE SCALE GENOMIC DNA]</scope>
    <source>
        <strain evidence="11 12">PPL118</strain>
    </source>
</reference>
<keyword evidence="9" id="KW-0472">Membrane</keyword>
<dbReference type="InterPro" id="IPR036097">
    <property type="entry name" value="HisK_dim/P_sf"/>
</dbReference>
<dbReference type="InterPro" id="IPR036890">
    <property type="entry name" value="HATPase_C_sf"/>
</dbReference>
<feature type="domain" description="Histidine kinase" evidence="10">
    <location>
        <begin position="240"/>
        <end position="452"/>
    </location>
</feature>
<feature type="transmembrane region" description="Helical" evidence="9">
    <location>
        <begin position="58"/>
        <end position="79"/>
    </location>
</feature>
<evidence type="ECO:0000313" key="12">
    <source>
        <dbReference type="Proteomes" id="UP001486626"/>
    </source>
</evidence>
<dbReference type="Gene3D" id="3.30.565.10">
    <property type="entry name" value="Histidine kinase-like ATPase, C-terminal domain"/>
    <property type="match status" value="1"/>
</dbReference>
<proteinExistence type="predicted"/>
<evidence type="ECO:0000256" key="1">
    <source>
        <dbReference type="ARBA" id="ARBA00000085"/>
    </source>
</evidence>
<keyword evidence="12" id="KW-1185">Reference proteome</keyword>
<organism evidence="11 12">
    <name type="scientific">Xanthomonas protegens</name>
    <dbReference type="NCBI Taxonomy" id="3380705"/>
    <lineage>
        <taxon>Bacteria</taxon>
        <taxon>Pseudomonadati</taxon>
        <taxon>Pseudomonadota</taxon>
        <taxon>Gammaproteobacteria</taxon>
        <taxon>Lysobacterales</taxon>
        <taxon>Lysobacteraceae</taxon>
        <taxon>Xanthomonas</taxon>
    </lineage>
</organism>
<comment type="caution">
    <text evidence="11">The sequence shown here is derived from an EMBL/GenBank/DDBJ whole genome shotgun (WGS) entry which is preliminary data.</text>
</comment>
<keyword evidence="9" id="KW-1133">Transmembrane helix</keyword>
<feature type="transmembrane region" description="Helical" evidence="9">
    <location>
        <begin position="135"/>
        <end position="153"/>
    </location>
</feature>
<dbReference type="InterPro" id="IPR003594">
    <property type="entry name" value="HATPase_dom"/>
</dbReference>
<keyword evidence="5" id="KW-0547">Nucleotide-binding</keyword>
<dbReference type="SUPFAM" id="SSF47384">
    <property type="entry name" value="Homodimeric domain of signal transducing histidine kinase"/>
    <property type="match status" value="1"/>
</dbReference>
<feature type="transmembrane region" description="Helical" evidence="9">
    <location>
        <begin position="86"/>
        <end position="104"/>
    </location>
</feature>
<dbReference type="RefSeq" id="WP_342074440.1">
    <property type="nucleotide sequence ID" value="NZ_JAQJCQ010000017.1"/>
</dbReference>
<dbReference type="EMBL" id="JAQJCQ010000017">
    <property type="protein sequence ID" value="MEL4893241.1"/>
    <property type="molecule type" value="Genomic_DNA"/>
</dbReference>
<dbReference type="PANTHER" id="PTHR43065:SF46">
    <property type="entry name" value="C4-DICARBOXYLATE TRANSPORT SENSOR PROTEIN DCTB"/>
    <property type="match status" value="1"/>
</dbReference>
<evidence type="ECO:0000256" key="4">
    <source>
        <dbReference type="ARBA" id="ARBA00022679"/>
    </source>
</evidence>
<keyword evidence="9" id="KW-0812">Transmembrane</keyword>
<dbReference type="EC" id="2.7.13.3" evidence="2"/>
<dbReference type="PROSITE" id="PS50109">
    <property type="entry name" value="HIS_KIN"/>
    <property type="match status" value="1"/>
</dbReference>
<dbReference type="GO" id="GO:0005524">
    <property type="term" value="F:ATP binding"/>
    <property type="evidence" value="ECO:0007669"/>
    <property type="project" value="UniProtKB-KW"/>
</dbReference>
<evidence type="ECO:0000256" key="7">
    <source>
        <dbReference type="ARBA" id="ARBA00022840"/>
    </source>
</evidence>
<keyword evidence="8" id="KW-0902">Two-component regulatory system</keyword>
<dbReference type="InterPro" id="IPR005467">
    <property type="entry name" value="His_kinase_dom"/>
</dbReference>
<evidence type="ECO:0000256" key="5">
    <source>
        <dbReference type="ARBA" id="ARBA00022741"/>
    </source>
</evidence>
<dbReference type="SMART" id="SM00387">
    <property type="entry name" value="HATPase_c"/>
    <property type="match status" value="1"/>
</dbReference>
<gene>
    <name evidence="11" type="ORF">PIQ37_17595</name>
</gene>
<feature type="transmembrane region" description="Helical" evidence="9">
    <location>
        <begin position="173"/>
        <end position="190"/>
    </location>
</feature>
<dbReference type="CDD" id="cd00082">
    <property type="entry name" value="HisKA"/>
    <property type="match status" value="1"/>
</dbReference>
<sequence length="452" mass="49410">MKTFTQWLKAAPIQDPIERKNAPLVQLFFLFSFAYLFVTKGVFTFYEVRLANAVPPTLALDAVVDGVIALSALAGFILVRRGLYRLALRTFVGVLLALVLYNYATVGAQHLFPTPLPLLILSFGGLLIGRRDMWWIYAVLLASLGLGIASDYFHFSSADGLSSMAMERMASIGGLYTMSAIIFDGAIRALREGIKDARTHAQETARANQALAAEMEKRRETQRRLLHTQKLDAINRTAAGVAHDFDNLLSVILGYAMQRGRMAEHGAEELQKGLASIERVARQALDLTDRLLSFSRLEDIKPVRFELDRAVAELVPMLRQLFDPSIRIDTIAGTGARMIEMDRHQFDVMVLNIASNACDAMQELSNGTFTITTRVGTDDEVELELHDSGVGIGPEVLPRIFDAFFTTKPSGHGTGLGLAGVLDIVSAIGGRVRVDSEPGAGTAVTLSLPCVQ</sequence>
<accession>A0ABU9LGM1</accession>
<evidence type="ECO:0000256" key="6">
    <source>
        <dbReference type="ARBA" id="ARBA00022777"/>
    </source>
</evidence>
<keyword evidence="6" id="KW-0418">Kinase</keyword>
<evidence type="ECO:0000256" key="3">
    <source>
        <dbReference type="ARBA" id="ARBA00022553"/>
    </source>
</evidence>
<feature type="transmembrane region" description="Helical" evidence="9">
    <location>
        <begin position="21"/>
        <end position="38"/>
    </location>
</feature>
<dbReference type="SUPFAM" id="SSF55874">
    <property type="entry name" value="ATPase domain of HSP90 chaperone/DNA topoisomerase II/histidine kinase"/>
    <property type="match status" value="1"/>
</dbReference>
<feature type="transmembrane region" description="Helical" evidence="9">
    <location>
        <begin position="110"/>
        <end position="128"/>
    </location>
</feature>
<dbReference type="InterPro" id="IPR004358">
    <property type="entry name" value="Sig_transdc_His_kin-like_C"/>
</dbReference>
<keyword evidence="7 11" id="KW-0067">ATP-binding</keyword>
<dbReference type="InterPro" id="IPR003661">
    <property type="entry name" value="HisK_dim/P_dom"/>
</dbReference>
<evidence type="ECO:0000259" key="10">
    <source>
        <dbReference type="PROSITE" id="PS50109"/>
    </source>
</evidence>
<evidence type="ECO:0000256" key="8">
    <source>
        <dbReference type="ARBA" id="ARBA00023012"/>
    </source>
</evidence>
<dbReference type="Proteomes" id="UP001486626">
    <property type="component" value="Unassembled WGS sequence"/>
</dbReference>
<dbReference type="Gene3D" id="1.10.287.130">
    <property type="match status" value="1"/>
</dbReference>
<name>A0ABU9LGM1_9XANT</name>
<dbReference type="PANTHER" id="PTHR43065">
    <property type="entry name" value="SENSOR HISTIDINE KINASE"/>
    <property type="match status" value="1"/>
</dbReference>